<feature type="transmembrane region" description="Helical" evidence="14">
    <location>
        <begin position="818"/>
        <end position="842"/>
    </location>
</feature>
<dbReference type="Gene3D" id="3.40.50.300">
    <property type="entry name" value="P-loop containing nucleotide triphosphate hydrolases"/>
    <property type="match status" value="2"/>
</dbReference>
<reference evidence="17" key="3">
    <citation type="submission" date="2022-01" db="EMBL/GenBank/DDBJ databases">
        <authorList>
            <person name="Rubenstein D.R."/>
        </authorList>
    </citation>
    <scope>NUCLEOTIDE SEQUENCE</scope>
    <source>
        <strain evidence="17">SS15</strain>
        <tissue evidence="17">Liver</tissue>
    </source>
</reference>
<evidence type="ECO:0000256" key="7">
    <source>
        <dbReference type="ARBA" id="ARBA00022967"/>
    </source>
</evidence>
<comment type="catalytic activity">
    <reaction evidence="12">
        <text>ATP + H2O + phospholipidSide 1 = ADP + phosphate + phospholipidSide 2.</text>
        <dbReference type="EC" id="7.6.2.1"/>
    </reaction>
</comment>
<dbReference type="Pfam" id="PF00005">
    <property type="entry name" value="ABC_tran"/>
    <property type="match status" value="2"/>
</dbReference>
<evidence type="ECO:0000256" key="13">
    <source>
        <dbReference type="SAM" id="MobiDB-lite"/>
    </source>
</evidence>
<accession>A0A835NLE5</accession>
<dbReference type="PROSITE" id="PS50893">
    <property type="entry name" value="ABC_TRANSPORTER_2"/>
    <property type="match status" value="2"/>
</dbReference>
<dbReference type="FunFam" id="3.40.50.300:FF:000264">
    <property type="entry name" value="ATP-binding cassette, sub-family A (ABC1), member 1"/>
    <property type="match status" value="1"/>
</dbReference>
<keyword evidence="9 14" id="KW-0472">Membrane</keyword>
<dbReference type="OrthoDB" id="8061355at2759"/>
<organism evidence="16">
    <name type="scientific">Lamprotornis superbus</name>
    <dbReference type="NCBI Taxonomy" id="245042"/>
    <lineage>
        <taxon>Eukaryota</taxon>
        <taxon>Metazoa</taxon>
        <taxon>Chordata</taxon>
        <taxon>Craniata</taxon>
        <taxon>Vertebrata</taxon>
        <taxon>Euteleostomi</taxon>
        <taxon>Archelosauria</taxon>
        <taxon>Archosauria</taxon>
        <taxon>Dinosauria</taxon>
        <taxon>Saurischia</taxon>
        <taxon>Theropoda</taxon>
        <taxon>Coelurosauria</taxon>
        <taxon>Aves</taxon>
        <taxon>Neognathae</taxon>
        <taxon>Neoaves</taxon>
        <taxon>Telluraves</taxon>
        <taxon>Australaves</taxon>
        <taxon>Passeriformes</taxon>
        <taxon>Sturnidae</taxon>
        <taxon>Lamprotornis</taxon>
    </lineage>
</organism>
<feature type="transmembrane region" description="Helical" evidence="14">
    <location>
        <begin position="956"/>
        <end position="980"/>
    </location>
</feature>
<feature type="transmembrane region" description="Helical" evidence="14">
    <location>
        <begin position="913"/>
        <end position="935"/>
    </location>
</feature>
<feature type="region of interest" description="Disordered" evidence="13">
    <location>
        <begin position="1"/>
        <end position="58"/>
    </location>
</feature>
<gene>
    <name evidence="17" type="ORF">IHE44_0011300</name>
    <name evidence="16" type="ORF">IHE44_003822</name>
</gene>
<comment type="subcellular location">
    <subcellularLocation>
        <location evidence="1">Membrane</location>
        <topology evidence="1">Multi-pass membrane protein</topology>
    </subcellularLocation>
</comment>
<dbReference type="PANTHER" id="PTHR19229">
    <property type="entry name" value="ATP-BINDING CASSETTE TRANSPORTER SUBFAMILY A ABCA"/>
    <property type="match status" value="1"/>
</dbReference>
<feature type="compositionally biased region" description="Gly residues" evidence="13">
    <location>
        <begin position="25"/>
        <end position="46"/>
    </location>
</feature>
<evidence type="ECO:0000313" key="17">
    <source>
        <dbReference type="EMBL" id="KAI1239864.1"/>
    </source>
</evidence>
<keyword evidence="4 14" id="KW-0812">Transmembrane</keyword>
<evidence type="ECO:0000313" key="18">
    <source>
        <dbReference type="Proteomes" id="UP000618051"/>
    </source>
</evidence>
<reference evidence="17 18" key="2">
    <citation type="journal article" date="2021" name="J. Hered.">
        <title>Feather Gene Expression Elucidates the Developmental Basis of Plumage Iridescence in African Starlings.</title>
        <authorList>
            <person name="Rubenstein D.R."/>
            <person name="Corvelo A."/>
            <person name="MacManes M.D."/>
            <person name="Maia R."/>
            <person name="Narzisi G."/>
            <person name="Rousaki A."/>
            <person name="Vandenabeele P."/>
            <person name="Shawkey M.D."/>
            <person name="Solomon J."/>
        </authorList>
    </citation>
    <scope>NUCLEOTIDE SEQUENCE [LARGE SCALE GENOMIC DNA]</scope>
    <source>
        <strain evidence="17">SS15</strain>
    </source>
</reference>
<keyword evidence="7" id="KW-1278">Translocase</keyword>
<feature type="domain" description="ABC transporter" evidence="15">
    <location>
        <begin position="2034"/>
        <end position="2266"/>
    </location>
</feature>
<feature type="transmembrane region" description="Helical" evidence="14">
    <location>
        <begin position="1975"/>
        <end position="1997"/>
    </location>
</feature>
<feature type="transmembrane region" description="Helical" evidence="14">
    <location>
        <begin position="1819"/>
        <end position="1845"/>
    </location>
</feature>
<feature type="domain" description="ABC transporter" evidence="15">
    <location>
        <begin position="1037"/>
        <end position="1268"/>
    </location>
</feature>
<dbReference type="InterPro" id="IPR013525">
    <property type="entry name" value="ABC2_TM"/>
</dbReference>
<name>A0A835NLE5_9PASS</name>
<evidence type="ECO:0000256" key="14">
    <source>
        <dbReference type="SAM" id="Phobius"/>
    </source>
</evidence>
<dbReference type="Pfam" id="PF23321">
    <property type="entry name" value="R1_ABCA1"/>
    <property type="match status" value="1"/>
</dbReference>
<evidence type="ECO:0000256" key="6">
    <source>
        <dbReference type="ARBA" id="ARBA00022840"/>
    </source>
</evidence>
<dbReference type="GO" id="GO:0005548">
    <property type="term" value="F:phospholipid transporter activity"/>
    <property type="evidence" value="ECO:0007669"/>
    <property type="project" value="UniProtKB-ARBA"/>
</dbReference>
<dbReference type="InterPro" id="IPR027417">
    <property type="entry name" value="P-loop_NTPase"/>
</dbReference>
<keyword evidence="3" id="KW-0597">Phosphoprotein</keyword>
<dbReference type="SUPFAM" id="SSF52540">
    <property type="entry name" value="P-loop containing nucleoside triphosphate hydrolases"/>
    <property type="match status" value="2"/>
</dbReference>
<keyword evidence="18" id="KW-1185">Reference proteome</keyword>
<keyword evidence="5" id="KW-0547">Nucleotide-binding</keyword>
<keyword evidence="8 14" id="KW-1133">Transmembrane helix</keyword>
<evidence type="ECO:0000256" key="12">
    <source>
        <dbReference type="ARBA" id="ARBA00034036"/>
    </source>
</evidence>
<evidence type="ECO:0000256" key="11">
    <source>
        <dbReference type="ARBA" id="ARBA00023180"/>
    </source>
</evidence>
<dbReference type="CDD" id="cd03263">
    <property type="entry name" value="ABC_subfamily_A"/>
    <property type="match status" value="2"/>
</dbReference>
<dbReference type="GO" id="GO:0016020">
    <property type="term" value="C:membrane"/>
    <property type="evidence" value="ECO:0007669"/>
    <property type="project" value="UniProtKB-SubCell"/>
</dbReference>
<feature type="transmembrane region" description="Helical" evidence="14">
    <location>
        <begin position="778"/>
        <end position="798"/>
    </location>
</feature>
<feature type="transmembrane region" description="Helical" evidence="14">
    <location>
        <begin position="1857"/>
        <end position="1876"/>
    </location>
</feature>
<comment type="caution">
    <text evidence="16">The sequence shown here is derived from an EMBL/GenBank/DDBJ whole genome shotgun (WGS) entry which is preliminary data.</text>
</comment>
<reference evidence="16" key="1">
    <citation type="submission" date="2020-10" db="EMBL/GenBank/DDBJ databases">
        <title>Feather gene expression reveals the developmental basis of iridescence in African starlings.</title>
        <authorList>
            <person name="Rubenstein D.R."/>
        </authorList>
    </citation>
    <scope>NUCLEOTIDE SEQUENCE</scope>
    <source>
        <strain evidence="16">SS15</strain>
        <tissue evidence="16">Liver</tissue>
    </source>
</reference>
<evidence type="ECO:0000256" key="2">
    <source>
        <dbReference type="ARBA" id="ARBA00012189"/>
    </source>
</evidence>
<feature type="transmembrane region" description="Helical" evidence="14">
    <location>
        <begin position="1469"/>
        <end position="1490"/>
    </location>
</feature>
<dbReference type="Proteomes" id="UP000618051">
    <property type="component" value="Unassembled WGS sequence"/>
</dbReference>
<evidence type="ECO:0000259" key="15">
    <source>
        <dbReference type="PROSITE" id="PS50893"/>
    </source>
</evidence>
<keyword evidence="10" id="KW-1015">Disulfide bond</keyword>
<dbReference type="PROSITE" id="PS00211">
    <property type="entry name" value="ABC_TRANSPORTER_1"/>
    <property type="match status" value="1"/>
</dbReference>
<evidence type="ECO:0000256" key="10">
    <source>
        <dbReference type="ARBA" id="ARBA00023157"/>
    </source>
</evidence>
<feature type="transmembrane region" description="Helical" evidence="14">
    <location>
        <begin position="881"/>
        <end position="901"/>
    </location>
</feature>
<dbReference type="GO" id="GO:0140359">
    <property type="term" value="F:ABC-type transporter activity"/>
    <property type="evidence" value="ECO:0007669"/>
    <property type="project" value="InterPro"/>
</dbReference>
<evidence type="ECO:0000256" key="5">
    <source>
        <dbReference type="ARBA" id="ARBA00022741"/>
    </source>
</evidence>
<dbReference type="InterPro" id="IPR003593">
    <property type="entry name" value="AAA+_ATPase"/>
</dbReference>
<keyword evidence="6 16" id="KW-0067">ATP-binding</keyword>
<dbReference type="SMART" id="SM00382">
    <property type="entry name" value="AAA"/>
    <property type="match status" value="2"/>
</dbReference>
<feature type="non-terminal residue" evidence="16">
    <location>
        <position position="2511"/>
    </location>
</feature>
<dbReference type="EMBL" id="JADDUC020000004">
    <property type="protein sequence ID" value="KAI1239864.1"/>
    <property type="molecule type" value="Genomic_DNA"/>
</dbReference>
<evidence type="ECO:0000313" key="16">
    <source>
        <dbReference type="EMBL" id="KAG0116645.1"/>
    </source>
</evidence>
<protein>
    <recommendedName>
        <fullName evidence="2">P-type phospholipid transporter</fullName>
        <ecNumber evidence="2">7.6.2.1</ecNumber>
    </recommendedName>
</protein>
<feature type="transmembrane region" description="Helical" evidence="14">
    <location>
        <begin position="1777"/>
        <end position="1799"/>
    </location>
</feature>
<keyword evidence="11" id="KW-0325">Glycoprotein</keyword>
<evidence type="ECO:0000256" key="3">
    <source>
        <dbReference type="ARBA" id="ARBA00022553"/>
    </source>
</evidence>
<dbReference type="FunFam" id="3.40.50.300:FF:000232">
    <property type="entry name" value="ATP-binding cassette, sub-family A (ABC1), member 1"/>
    <property type="match status" value="1"/>
</dbReference>
<dbReference type="EMBL" id="JADDUC010000165">
    <property type="protein sequence ID" value="KAG0116645.1"/>
    <property type="molecule type" value="Genomic_DNA"/>
</dbReference>
<dbReference type="InterPro" id="IPR026082">
    <property type="entry name" value="ABCA"/>
</dbReference>
<feature type="transmembrane region" description="Helical" evidence="14">
    <location>
        <begin position="1888"/>
        <end position="1912"/>
    </location>
</feature>
<evidence type="ECO:0000256" key="9">
    <source>
        <dbReference type="ARBA" id="ARBA00023136"/>
    </source>
</evidence>
<dbReference type="InterPro" id="IPR056264">
    <property type="entry name" value="R2_ABCA1-4-like"/>
</dbReference>
<dbReference type="InterPro" id="IPR003439">
    <property type="entry name" value="ABC_transporter-like_ATP-bd"/>
</dbReference>
<dbReference type="EC" id="7.6.2.1" evidence="2"/>
<evidence type="ECO:0000256" key="8">
    <source>
        <dbReference type="ARBA" id="ARBA00022989"/>
    </source>
</evidence>
<dbReference type="GO" id="GO:0005524">
    <property type="term" value="F:ATP binding"/>
    <property type="evidence" value="ECO:0007669"/>
    <property type="project" value="UniProtKB-KW"/>
</dbReference>
<evidence type="ECO:0000256" key="4">
    <source>
        <dbReference type="ARBA" id="ARBA00022692"/>
    </source>
</evidence>
<dbReference type="GO" id="GO:0140326">
    <property type="term" value="F:ATPase-coupled intramembrane lipid transporter activity"/>
    <property type="evidence" value="ECO:0007669"/>
    <property type="project" value="UniProtKB-EC"/>
</dbReference>
<dbReference type="PANTHER" id="PTHR19229:SF34">
    <property type="entry name" value="PHOSPHOLIPID-TRANSPORTING ATPASE ABCA1"/>
    <property type="match status" value="1"/>
</dbReference>
<evidence type="ECO:0000256" key="1">
    <source>
        <dbReference type="ARBA" id="ARBA00004141"/>
    </source>
</evidence>
<dbReference type="InterPro" id="IPR017871">
    <property type="entry name" value="ABC_transporter-like_CS"/>
</dbReference>
<dbReference type="GO" id="GO:0016887">
    <property type="term" value="F:ATP hydrolysis activity"/>
    <property type="evidence" value="ECO:0007669"/>
    <property type="project" value="InterPro"/>
</dbReference>
<proteinExistence type="predicted"/>
<dbReference type="Pfam" id="PF12698">
    <property type="entry name" value="ABC2_membrane_3"/>
    <property type="match status" value="2"/>
</dbReference>
<sequence length="2511" mass="279880">GGLARRGQLRSAPLRSAPPYKRHGGAGAPGSGSGAGVGAGSGAGGDRGAERAAAPLGTDGGCRPGREFQLLIEVAWPLFIFFILISVRLSYPPYEQHECHFPNKAMPSAGTLPWIQGIICNANNPCFRYPTPGESPGIVGNFNASIVSRLFSDARRLLLYSQQDTSIKDVQKVLGALRKLGNSSGLDLKLRDFLIDNETFSDFLHHNVSMPSSAVEELLDTGVNLQQVIVSGYRMRLQDLCKNSTSPEFLTIQNQTAAMDSEAFICNLSKEKLHAAEQAFRANLNPLKPLQRQLSFNSSLWDLSETVETLRESIGKLVKEDFLGMLLTMGQGVSGEGIRAQAASTLEGREARNHPQHWRRKLKNKEFGKDTFQVLAQKRLPSTVFYSGGGGKMFSLVLTLDVVFKGILTCSKLLSMKSWSDMRQEVMFLTNVNASNSSTQIYQAVSRIVCGHPEGGGLKIKSLNWYEDNNYKALFGGNSTEDDVINFYDNSTTPYCNELMKNLESSPLSRIIWRALKPLLIGKILYTPDTPAVRKVMSEVNRTFQELGVFRDLGGMWEEISPKIWTFMESSQEMDLIRTLLKGKALWNLHLPASNWTVEDVARFLSNSPEDFETENGSVYTWVDAFNETDRAIQTISRFMECVNLDKLEPVPTEVRLINKSLELLDERRFWAGIVFTGIAPDSTDLPQHVKYKIRMDIDNVERTNKIKDGYWDPGPRADPFEDMRYVWGGFVYLQDVVEQAIIRVQTGTEKKTGVYVQQMPYPCYVDDIFLRVMSRSMPLFMTLAWIYSVAVIIKGIVYEKEARLKETMRIMGLDNGILWLSWFISSLVPLLMSAGLLVLILKMGNLLPYSDPSVVFIFLSIFGVVTILQCFLISTVFSRANLAAACGGIVYFTLYLPYVLCVAWQDHISFSLKIFASLLSPVAFGFGCEYFALFEEQGVGVQWDNFFESPLEEDGFSITTSAVMMLFDTFLYGVMTWYIESVFPGQYGIPRPWYFPFTKSYWFGEESQDRQRLHPDEKGSSEVCKEEEPVHLSLGVSIQNLVKVYRDGKKVAVDGLTLNFYEGQITSFLGHNGAGKTTTMSILTGLFPPTSGTAFILGKDIRSELSTIRQNLGVCPQHNVLFDLLTVEEHIWFYARLKGLPEKKVKEEMEQMATDVGLPHKLKARTSRLSGGMQRKLSVALAFVGGSKVVILDEPTAGVDPYSRRGIWELLLKYRQGRTIILSTHHMDEADILGDRIAIISHGKLCCVGSSLFLKNQLGTGYYLTLVKKDVDSSLSSCRNSSSTVSYLKKDDSVSQSSSDAGLGSDHESDTLTIDVSAISNLITKHVPEARLVEDIGHELTYVLPYKAAKEGAFVELFHEIDDRLSDLGISSYGISETTLEEVNGTLPARRNRRVFGDRQSCLRPFTEDDAFDPNDSDIDPESRETDLLSGMDGKGSYQMKGWKLTQQQFMALLWKRMLIAKRSRKGFFAQIVLPAVFVCIALMFSLIVPPFGKYPSLELQPWMYDEQYTFISNDAPEDAGTHKLLDALLDKPGFGTRCMQGHSIPDTPCTVGQKEWTTASVPESVLDILLKGNWSMENPSPSCECSSEKIKKMLPVCPPGAGGLPPPQREQDTADILQNLTGRNISDYLVKTYAQIIGKSLKNKIWVNEFRYGGFSLGASSSLVLPPSHEVTDAIKQVKKILELAQGSSGDRFLNSLSSFMKGLDTKNNVKVWFNNKGWHAIASFLNVINNAILRANLQQGENPSAYGITAFNHPLNLTKQQLSEVALMTTSVDVLVSICVIFAMSFVPASFVVFLIQERVSKAKHLQFISGVKPVIYWLANFVWDMCNYIVPATLVVIIFICFQQKSYVSSSNLPVLALLLFLYGWSITPLMYPASFVFKIPSTAYVVLTSVNLFIGINGSVATFVLELFTNNKLKDINDILKSVFLIFPHFCLGRGLIDMVKNQAMADALERFGENRFVSPLSWDLVGRNLFAMAVEGVVFFLITVLIQYRFFIKPRPVYAKLPPVNDEDEDVNRERQRIISGGGQSDILEIKELTKIYRMKRKPAVDRICVGIPPGECFGLLGVNGAGKSSTFKMLTGDTDVTGGEAFLKGNSILSNIQEVHQNMGYCPQFDAVNELLTGREHLEFFALLRGVPEKEVCKVGEWAIRKLGLVKYGEKYAGNYSGGNRRKLSTAIALIGGPPVVFLDEPTTGMDPKARRFLWNCALSVIKEGRSVVLTSHSMEECEALCTRMAIMVNGRFRCLGSVQHLKNRFGDGYTIVVRIAGANPDLKPVEEFFGHAFPGSVLKEKHRNMLQYQLPSSPSSLAKIFSILSQNKKRLHIEDYSVSQTTLDQVFVNFAKDQSDDDHTKDLSLHKNQTVVDIAILNSFLQDEKVKESCVNVLVLYPLLAMNAPKQSVARKVTTNVVALGYENLPDQLAFSKLVSPANTEKAGMSLKKIDYIFPSILGNTDQLNIFKTQLKQVPCPSVSCLESDKKSISKNASTCKSVESDDTIEQEGLISFSILNKY</sequence>
<feature type="transmembrane region" description="Helical" evidence="14">
    <location>
        <begin position="854"/>
        <end position="874"/>
    </location>
</feature>